<proteinExistence type="predicted"/>
<evidence type="ECO:0000313" key="4">
    <source>
        <dbReference type="Proteomes" id="UP001479436"/>
    </source>
</evidence>
<reference evidence="3 4" key="1">
    <citation type="submission" date="2023-04" db="EMBL/GenBank/DDBJ databases">
        <title>Genome of Basidiobolus ranarum AG-B5.</title>
        <authorList>
            <person name="Stajich J.E."/>
            <person name="Carter-House D."/>
            <person name="Gryganskyi A."/>
        </authorList>
    </citation>
    <scope>NUCLEOTIDE SEQUENCE [LARGE SCALE GENOMIC DNA]</scope>
    <source>
        <strain evidence="3 4">AG-B5</strain>
    </source>
</reference>
<feature type="chain" id="PRO_5047404116" evidence="2">
    <location>
        <begin position="25"/>
        <end position="200"/>
    </location>
</feature>
<feature type="region of interest" description="Disordered" evidence="1">
    <location>
        <begin position="157"/>
        <end position="200"/>
    </location>
</feature>
<keyword evidence="2" id="KW-0732">Signal</keyword>
<organism evidence="3 4">
    <name type="scientific">Basidiobolus ranarum</name>
    <dbReference type="NCBI Taxonomy" id="34480"/>
    <lineage>
        <taxon>Eukaryota</taxon>
        <taxon>Fungi</taxon>
        <taxon>Fungi incertae sedis</taxon>
        <taxon>Zoopagomycota</taxon>
        <taxon>Entomophthoromycotina</taxon>
        <taxon>Basidiobolomycetes</taxon>
        <taxon>Basidiobolales</taxon>
        <taxon>Basidiobolaceae</taxon>
        <taxon>Basidiobolus</taxon>
    </lineage>
</organism>
<evidence type="ECO:0000313" key="3">
    <source>
        <dbReference type="EMBL" id="KAK9765337.1"/>
    </source>
</evidence>
<feature type="compositionally biased region" description="Basic residues" evidence="1">
    <location>
        <begin position="191"/>
        <end position="200"/>
    </location>
</feature>
<accession>A0ABR2WV04</accession>
<comment type="caution">
    <text evidence="3">The sequence shown here is derived from an EMBL/GenBank/DDBJ whole genome shotgun (WGS) entry which is preliminary data.</text>
</comment>
<dbReference type="EMBL" id="JASJQH010000282">
    <property type="protein sequence ID" value="KAK9765337.1"/>
    <property type="molecule type" value="Genomic_DNA"/>
</dbReference>
<feature type="signal peptide" evidence="2">
    <location>
        <begin position="1"/>
        <end position="24"/>
    </location>
</feature>
<sequence>MKFFNTTSIAIVASLMIVTPTVTATPLRLEQKDVEAMDVDGLLGEFDHDPAFRDELIGGKPNVVSKLVGGGIKGALVDKILHRVLRSYGNKLDIDLSGLFDGVIDSEGPNVKTILQSVSRSRRLSKYSDTIEKLGGIEHITTVLDRFGGIKSILGYGKGRSKGKKDDSTKKEGKKSDSTKKNEKKSDSKGKKQKSYKKSR</sequence>
<evidence type="ECO:0000256" key="1">
    <source>
        <dbReference type="SAM" id="MobiDB-lite"/>
    </source>
</evidence>
<dbReference type="Proteomes" id="UP001479436">
    <property type="component" value="Unassembled WGS sequence"/>
</dbReference>
<gene>
    <name evidence="3" type="ORF">K7432_006405</name>
</gene>
<name>A0ABR2WV04_9FUNG</name>
<keyword evidence="4" id="KW-1185">Reference proteome</keyword>
<protein>
    <submittedName>
        <fullName evidence="3">Uncharacterized protein</fullName>
    </submittedName>
</protein>
<feature type="compositionally biased region" description="Basic and acidic residues" evidence="1">
    <location>
        <begin position="164"/>
        <end position="190"/>
    </location>
</feature>
<evidence type="ECO:0000256" key="2">
    <source>
        <dbReference type="SAM" id="SignalP"/>
    </source>
</evidence>